<dbReference type="InterPro" id="IPR005561">
    <property type="entry name" value="ANTAR"/>
</dbReference>
<dbReference type="Pfam" id="PF08376">
    <property type="entry name" value="NIT"/>
    <property type="match status" value="1"/>
</dbReference>
<dbReference type="InterPro" id="IPR013587">
    <property type="entry name" value="Nitrate/nitrite_sensing"/>
</dbReference>
<evidence type="ECO:0000259" key="1">
    <source>
        <dbReference type="PROSITE" id="PS50921"/>
    </source>
</evidence>
<reference evidence="2 3" key="1">
    <citation type="submission" date="2019-07" db="EMBL/GenBank/DDBJ databases">
        <title>Whole genome shotgun sequence of Pseudoalteromonas atlantica NBRC 103033.</title>
        <authorList>
            <person name="Hosoyama A."/>
            <person name="Uohara A."/>
            <person name="Ohji S."/>
            <person name="Ichikawa N."/>
        </authorList>
    </citation>
    <scope>NUCLEOTIDE SEQUENCE [LARGE SCALE GENOMIC DNA]</scope>
    <source>
        <strain evidence="2 3">NBRC 103033</strain>
    </source>
</reference>
<dbReference type="SMART" id="SM01012">
    <property type="entry name" value="ANTAR"/>
    <property type="match status" value="1"/>
</dbReference>
<comment type="caution">
    <text evidence="2">The sequence shown here is derived from an EMBL/GenBank/DDBJ whole genome shotgun (WGS) entry which is preliminary data.</text>
</comment>
<evidence type="ECO:0000313" key="3">
    <source>
        <dbReference type="Proteomes" id="UP000321189"/>
    </source>
</evidence>
<dbReference type="PROSITE" id="PS50921">
    <property type="entry name" value="ANTAR"/>
    <property type="match status" value="1"/>
</dbReference>
<dbReference type="Pfam" id="PF03861">
    <property type="entry name" value="ANTAR"/>
    <property type="match status" value="1"/>
</dbReference>
<keyword evidence="3" id="KW-1185">Reference proteome</keyword>
<feature type="domain" description="ANTAR" evidence="1">
    <location>
        <begin position="388"/>
        <end position="449"/>
    </location>
</feature>
<dbReference type="SUPFAM" id="SSF52172">
    <property type="entry name" value="CheY-like"/>
    <property type="match status" value="1"/>
</dbReference>
<dbReference type="InterPro" id="IPR011006">
    <property type="entry name" value="CheY-like_superfamily"/>
</dbReference>
<organism evidence="2 3">
    <name type="scientific">Pseudoalteromonas atlantica</name>
    <name type="common">Alteromonas atlantica</name>
    <dbReference type="NCBI Taxonomy" id="288"/>
    <lineage>
        <taxon>Bacteria</taxon>
        <taxon>Pseudomonadati</taxon>
        <taxon>Pseudomonadota</taxon>
        <taxon>Gammaproteobacteria</taxon>
        <taxon>Alteromonadales</taxon>
        <taxon>Pseudoalteromonadaceae</taxon>
        <taxon>Pseudoalteromonas</taxon>
    </lineage>
</organism>
<accession>A0ABQ0UE89</accession>
<dbReference type="EMBL" id="BJUT01000021">
    <property type="protein sequence ID" value="GEK76779.1"/>
    <property type="molecule type" value="Genomic_DNA"/>
</dbReference>
<gene>
    <name evidence="2" type="ORF">PAT01_20830</name>
</gene>
<evidence type="ECO:0000313" key="2">
    <source>
        <dbReference type="EMBL" id="GEK76779.1"/>
    </source>
</evidence>
<protein>
    <submittedName>
        <fullName evidence="2">Nitrate regulatory protein</fullName>
    </submittedName>
</protein>
<proteinExistence type="predicted"/>
<name>A0ABQ0UE89_PSEAF</name>
<dbReference type="Proteomes" id="UP000321189">
    <property type="component" value="Unassembled WGS sequence"/>
</dbReference>
<dbReference type="InterPro" id="IPR036388">
    <property type="entry name" value="WH-like_DNA-bd_sf"/>
</dbReference>
<dbReference type="Gene3D" id="1.10.10.10">
    <property type="entry name" value="Winged helix-like DNA-binding domain superfamily/Winged helix DNA-binding domain"/>
    <property type="match status" value="1"/>
</dbReference>
<sequence>MALSGCFNLILNSIEKFLNDWNSGCTLYTKKCGTSPMLSSNPLTKQFLLAAKYQEIHALKQLQKSCASLTKLGDFIHQLQKERGMSNIYLASNRKRFASQLKQQISLTEQTQTQFYHSIKTTFITDNADTGHTRLYNLITHSLQSLEALPELRQQIANQKITPVHATQSYTQLISCLLNIILEAADGASDPRVTRLLVAYFNFMQGKEYAGQERACGAQAFASSKFTVEQKQQLAHFVQQQHHSFTFFNEYADEHVLKCYRSLTDHPVNKQVDQLRGLLQNLDDENAQPLSQLSEVWYEVTTTRIDIMHKIEQNLSDYLIDSAAMQIAQAQRTLNSNKQVISSLEEQYMPMTDGQLAFKQNTPQNTAANKLNSNKSMYDLIMEQSQHIKQINQALVDAKRVITEQKIIHQAKYILIEQLSLSEEQAHKKLQKQAMDSHCSLYNIAQKIVELSD</sequence>